<dbReference type="InParanoid" id="A9V174"/>
<keyword evidence="2" id="KW-1185">Reference proteome</keyword>
<name>A9V174_MONBE</name>
<dbReference type="RefSeq" id="XP_001746373.1">
    <property type="nucleotide sequence ID" value="XM_001746321.1"/>
</dbReference>
<dbReference type="KEGG" id="mbr:MONBRDRAFT_32706"/>
<protein>
    <submittedName>
        <fullName evidence="1">Uncharacterized protein</fullName>
    </submittedName>
</protein>
<reference evidence="1 2" key="1">
    <citation type="journal article" date="2008" name="Nature">
        <title>The genome of the choanoflagellate Monosiga brevicollis and the origin of metazoans.</title>
        <authorList>
            <consortium name="JGI Sequencing"/>
            <person name="King N."/>
            <person name="Westbrook M.J."/>
            <person name="Young S.L."/>
            <person name="Kuo A."/>
            <person name="Abedin M."/>
            <person name="Chapman J."/>
            <person name="Fairclough S."/>
            <person name="Hellsten U."/>
            <person name="Isogai Y."/>
            <person name="Letunic I."/>
            <person name="Marr M."/>
            <person name="Pincus D."/>
            <person name="Putnam N."/>
            <person name="Rokas A."/>
            <person name="Wright K.J."/>
            <person name="Zuzow R."/>
            <person name="Dirks W."/>
            <person name="Good M."/>
            <person name="Goodstein D."/>
            <person name="Lemons D."/>
            <person name="Li W."/>
            <person name="Lyons J.B."/>
            <person name="Morris A."/>
            <person name="Nichols S."/>
            <person name="Richter D.J."/>
            <person name="Salamov A."/>
            <person name="Bork P."/>
            <person name="Lim W.A."/>
            <person name="Manning G."/>
            <person name="Miller W.T."/>
            <person name="McGinnis W."/>
            <person name="Shapiro H."/>
            <person name="Tjian R."/>
            <person name="Grigoriev I.V."/>
            <person name="Rokhsar D."/>
        </authorList>
    </citation>
    <scope>NUCLEOTIDE SEQUENCE [LARGE SCALE GENOMIC DNA]</scope>
    <source>
        <strain evidence="2">MX1 / ATCC 50154</strain>
    </source>
</reference>
<proteinExistence type="predicted"/>
<sequence>MDEAPTPTAPSRGASEEVWQAKLLAHWGESENTNGWKLLTGKNNGDSLDIESDDAKAKLGAWKWSTEHNEWALDNGVEERSRLRMDFLFSRAVKIDKTDATEYLVVEVKVARLHEGAYGYKASETYGAIQTEKEKKVDDASQKWALQIPNGRGDYLCTSLDIQKWRARNQARCYATILRTQLGSPCVQYMTIIGVDKGGDDQSSTISSTLRRPSSGILGRFYADNKRSNAFDLRIQLIQSKSVDTSAIGVDKLAAQLQVVYLFEDDE</sequence>
<dbReference type="GeneID" id="5891732"/>
<evidence type="ECO:0000313" key="2">
    <source>
        <dbReference type="Proteomes" id="UP000001357"/>
    </source>
</evidence>
<accession>A9V174</accession>
<evidence type="ECO:0000313" key="1">
    <source>
        <dbReference type="EMBL" id="EDQ88760.1"/>
    </source>
</evidence>
<dbReference type="AlphaFoldDB" id="A9V174"/>
<organism evidence="1 2">
    <name type="scientific">Monosiga brevicollis</name>
    <name type="common">Choanoflagellate</name>
    <dbReference type="NCBI Taxonomy" id="81824"/>
    <lineage>
        <taxon>Eukaryota</taxon>
        <taxon>Choanoflagellata</taxon>
        <taxon>Craspedida</taxon>
        <taxon>Salpingoecidae</taxon>
        <taxon>Monosiga</taxon>
    </lineage>
</organism>
<gene>
    <name evidence="1" type="ORF">MONBRDRAFT_32706</name>
</gene>
<dbReference type="Proteomes" id="UP000001357">
    <property type="component" value="Unassembled WGS sequence"/>
</dbReference>
<dbReference type="EMBL" id="CH991553">
    <property type="protein sequence ID" value="EDQ88760.1"/>
    <property type="molecule type" value="Genomic_DNA"/>
</dbReference>